<gene>
    <name evidence="2" type="ORF">B0H16DRAFT_404518</name>
</gene>
<dbReference type="AlphaFoldDB" id="A0AAD7HG94"/>
<feature type="region of interest" description="Disordered" evidence="1">
    <location>
        <begin position="93"/>
        <end position="118"/>
    </location>
</feature>
<comment type="caution">
    <text evidence="2">The sequence shown here is derived from an EMBL/GenBank/DDBJ whole genome shotgun (WGS) entry which is preliminary data.</text>
</comment>
<dbReference type="EMBL" id="JARKIB010000251">
    <property type="protein sequence ID" value="KAJ7719495.1"/>
    <property type="molecule type" value="Genomic_DNA"/>
</dbReference>
<reference evidence="2" key="1">
    <citation type="submission" date="2023-03" db="EMBL/GenBank/DDBJ databases">
        <title>Massive genome expansion in bonnet fungi (Mycena s.s.) driven by repeated elements and novel gene families across ecological guilds.</title>
        <authorList>
            <consortium name="Lawrence Berkeley National Laboratory"/>
            <person name="Harder C.B."/>
            <person name="Miyauchi S."/>
            <person name="Viragh M."/>
            <person name="Kuo A."/>
            <person name="Thoen E."/>
            <person name="Andreopoulos B."/>
            <person name="Lu D."/>
            <person name="Skrede I."/>
            <person name="Drula E."/>
            <person name="Henrissat B."/>
            <person name="Morin E."/>
            <person name="Kohler A."/>
            <person name="Barry K."/>
            <person name="LaButti K."/>
            <person name="Morin E."/>
            <person name="Salamov A."/>
            <person name="Lipzen A."/>
            <person name="Mereny Z."/>
            <person name="Hegedus B."/>
            <person name="Baldrian P."/>
            <person name="Stursova M."/>
            <person name="Weitz H."/>
            <person name="Taylor A."/>
            <person name="Grigoriev I.V."/>
            <person name="Nagy L.G."/>
            <person name="Martin F."/>
            <person name="Kauserud H."/>
        </authorList>
    </citation>
    <scope>NUCLEOTIDE SEQUENCE</scope>
    <source>
        <strain evidence="2">CBHHK182m</strain>
    </source>
</reference>
<keyword evidence="3" id="KW-1185">Reference proteome</keyword>
<evidence type="ECO:0000313" key="2">
    <source>
        <dbReference type="EMBL" id="KAJ7719495.1"/>
    </source>
</evidence>
<name>A0AAD7HG94_9AGAR</name>
<organism evidence="2 3">
    <name type="scientific">Mycena metata</name>
    <dbReference type="NCBI Taxonomy" id="1033252"/>
    <lineage>
        <taxon>Eukaryota</taxon>
        <taxon>Fungi</taxon>
        <taxon>Dikarya</taxon>
        <taxon>Basidiomycota</taxon>
        <taxon>Agaricomycotina</taxon>
        <taxon>Agaricomycetes</taxon>
        <taxon>Agaricomycetidae</taxon>
        <taxon>Agaricales</taxon>
        <taxon>Marasmiineae</taxon>
        <taxon>Mycenaceae</taxon>
        <taxon>Mycena</taxon>
    </lineage>
</organism>
<accession>A0AAD7HG94</accession>
<sequence length="252" mass="28325">MTLCRKPDPKYHRFYRCTPRCCRPSGCRPSQCRVCRPQDLRGCNQPAPHPAVANPWANTHPRLTTGRSHDFQDWNQSVRRPRINLTARATLGHRDPVSTRHPRASHSPVSSKRASHHRKFSYDIPVSCLLSSRPSQNKRSSYFPDECHVKRHGILNPAGAERSPDELQVELETAASATLYEKEEPEMPLKPPRRRPLRTRSEPRPPSSEFGSAEGHELGKQIDIQQHPSVDGSGSLANAESNEPQTTAATTV</sequence>
<evidence type="ECO:0000256" key="1">
    <source>
        <dbReference type="SAM" id="MobiDB-lite"/>
    </source>
</evidence>
<dbReference type="Proteomes" id="UP001215598">
    <property type="component" value="Unassembled WGS sequence"/>
</dbReference>
<protein>
    <submittedName>
        <fullName evidence="2">Uncharacterized protein</fullName>
    </submittedName>
</protein>
<proteinExistence type="predicted"/>
<evidence type="ECO:0000313" key="3">
    <source>
        <dbReference type="Proteomes" id="UP001215598"/>
    </source>
</evidence>
<feature type="region of interest" description="Disordered" evidence="1">
    <location>
        <begin position="176"/>
        <end position="252"/>
    </location>
</feature>
<feature type="compositionally biased region" description="Polar residues" evidence="1">
    <location>
        <begin position="235"/>
        <end position="252"/>
    </location>
</feature>